<evidence type="ECO:0000313" key="10">
    <source>
        <dbReference type="Proteomes" id="UP001075001"/>
    </source>
</evidence>
<evidence type="ECO:0000256" key="5">
    <source>
        <dbReference type="ARBA" id="ARBA00047422"/>
    </source>
</evidence>
<feature type="active site" evidence="6">
    <location>
        <position position="80"/>
    </location>
</feature>
<comment type="similarity">
    <text evidence="6 7">Belongs to the class I-like SAM-binding methyltransferase superfamily. C5-methyltransferase family.</text>
</comment>
<dbReference type="EMBL" id="JAPQEX020000001">
    <property type="protein sequence ID" value="MDG1641084.1"/>
    <property type="molecule type" value="Genomic_DNA"/>
</dbReference>
<dbReference type="PANTHER" id="PTHR10629">
    <property type="entry name" value="CYTOSINE-SPECIFIC METHYLTRANSFERASE"/>
    <property type="match status" value="1"/>
</dbReference>
<keyword evidence="2 6" id="KW-0808">Transferase</keyword>
<protein>
    <recommendedName>
        <fullName evidence="8">Cytosine-specific methyltransferase</fullName>
        <ecNumber evidence="8">2.1.1.37</ecNumber>
    </recommendedName>
</protein>
<evidence type="ECO:0000256" key="2">
    <source>
        <dbReference type="ARBA" id="ARBA00022679"/>
    </source>
</evidence>
<evidence type="ECO:0000256" key="7">
    <source>
        <dbReference type="RuleBase" id="RU000416"/>
    </source>
</evidence>
<dbReference type="RefSeq" id="WP_128334932.1">
    <property type="nucleotide sequence ID" value="NZ_JAPQEX020000001.1"/>
</dbReference>
<dbReference type="GO" id="GO:0008168">
    <property type="term" value="F:methyltransferase activity"/>
    <property type="evidence" value="ECO:0007669"/>
    <property type="project" value="UniProtKB-KW"/>
</dbReference>
<accession>A0ABT6E6Q3</accession>
<dbReference type="EC" id="2.1.1.37" evidence="8"/>
<dbReference type="Gene3D" id="3.40.50.150">
    <property type="entry name" value="Vaccinia Virus protein VP39"/>
    <property type="match status" value="1"/>
</dbReference>
<dbReference type="PANTHER" id="PTHR10629:SF52">
    <property type="entry name" value="DNA (CYTOSINE-5)-METHYLTRANSFERASE 1"/>
    <property type="match status" value="1"/>
</dbReference>
<keyword evidence="4" id="KW-0680">Restriction system</keyword>
<dbReference type="Proteomes" id="UP001075001">
    <property type="component" value="Unassembled WGS sequence"/>
</dbReference>
<evidence type="ECO:0000256" key="4">
    <source>
        <dbReference type="ARBA" id="ARBA00022747"/>
    </source>
</evidence>
<dbReference type="PRINTS" id="PR00105">
    <property type="entry name" value="C5METTRFRASE"/>
</dbReference>
<organism evidence="9 10">
    <name type="scientific">Klebsiella huaxiensis</name>
    <dbReference type="NCBI Taxonomy" id="2153354"/>
    <lineage>
        <taxon>Bacteria</taxon>
        <taxon>Pseudomonadati</taxon>
        <taxon>Pseudomonadota</taxon>
        <taxon>Gammaproteobacteria</taxon>
        <taxon>Enterobacterales</taxon>
        <taxon>Enterobacteriaceae</taxon>
        <taxon>Klebsiella/Raoultella group</taxon>
        <taxon>Klebsiella</taxon>
    </lineage>
</organism>
<keyword evidence="10" id="KW-1185">Reference proteome</keyword>
<dbReference type="PROSITE" id="PS51679">
    <property type="entry name" value="SAM_MT_C5"/>
    <property type="match status" value="1"/>
</dbReference>
<dbReference type="InterPro" id="IPR001525">
    <property type="entry name" value="C5_MeTfrase"/>
</dbReference>
<comment type="catalytic activity">
    <reaction evidence="5 8">
        <text>a 2'-deoxycytidine in DNA + S-adenosyl-L-methionine = a 5-methyl-2'-deoxycytidine in DNA + S-adenosyl-L-homocysteine + H(+)</text>
        <dbReference type="Rhea" id="RHEA:13681"/>
        <dbReference type="Rhea" id="RHEA-COMP:11369"/>
        <dbReference type="Rhea" id="RHEA-COMP:11370"/>
        <dbReference type="ChEBI" id="CHEBI:15378"/>
        <dbReference type="ChEBI" id="CHEBI:57856"/>
        <dbReference type="ChEBI" id="CHEBI:59789"/>
        <dbReference type="ChEBI" id="CHEBI:85452"/>
        <dbReference type="ChEBI" id="CHEBI:85454"/>
        <dbReference type="EC" id="2.1.1.37"/>
    </reaction>
</comment>
<keyword evidence="3 6" id="KW-0949">S-adenosyl-L-methionine</keyword>
<dbReference type="PROSITE" id="PS00094">
    <property type="entry name" value="C5_MTASE_1"/>
    <property type="match status" value="1"/>
</dbReference>
<dbReference type="GO" id="GO:0032259">
    <property type="term" value="P:methylation"/>
    <property type="evidence" value="ECO:0007669"/>
    <property type="project" value="UniProtKB-KW"/>
</dbReference>
<evidence type="ECO:0000256" key="3">
    <source>
        <dbReference type="ARBA" id="ARBA00022691"/>
    </source>
</evidence>
<evidence type="ECO:0000256" key="1">
    <source>
        <dbReference type="ARBA" id="ARBA00022603"/>
    </source>
</evidence>
<keyword evidence="1 6" id="KW-0489">Methyltransferase</keyword>
<evidence type="ECO:0000313" key="9">
    <source>
        <dbReference type="EMBL" id="MDG1641084.1"/>
    </source>
</evidence>
<reference evidence="9" key="1">
    <citation type="submission" date="2023-03" db="EMBL/GenBank/DDBJ databases">
        <title>identification of new KPC variant in Klebsiella huaxiensis from the Hospital Sewage Samples in China.</title>
        <authorList>
            <person name="Wu Y."/>
        </authorList>
    </citation>
    <scope>NUCLEOTIDE SEQUENCE</scope>
    <source>
        <strain evidence="9">ZR-9</strain>
    </source>
</reference>
<dbReference type="InterPro" id="IPR050390">
    <property type="entry name" value="C5-Methyltransferase"/>
</dbReference>
<dbReference type="InterPro" id="IPR018117">
    <property type="entry name" value="C5_DNA_meth_AS"/>
</dbReference>
<name>A0ABT6E6Q3_9ENTR</name>
<dbReference type="Pfam" id="PF00145">
    <property type="entry name" value="DNA_methylase"/>
    <property type="match status" value="1"/>
</dbReference>
<evidence type="ECO:0000256" key="8">
    <source>
        <dbReference type="RuleBase" id="RU000417"/>
    </source>
</evidence>
<dbReference type="SUPFAM" id="SSF53335">
    <property type="entry name" value="S-adenosyl-L-methionine-dependent methyltransferases"/>
    <property type="match status" value="1"/>
</dbReference>
<dbReference type="Gene3D" id="3.90.120.10">
    <property type="entry name" value="DNA Methylase, subunit A, domain 2"/>
    <property type="match status" value="1"/>
</dbReference>
<proteinExistence type="inferred from homology"/>
<evidence type="ECO:0000256" key="6">
    <source>
        <dbReference type="PROSITE-ProRule" id="PRU01016"/>
    </source>
</evidence>
<comment type="caution">
    <text evidence="9">The sequence shown here is derived from an EMBL/GenBank/DDBJ whole genome shotgun (WGS) entry which is preliminary data.</text>
</comment>
<gene>
    <name evidence="9" type="ORF">OXR69_004155</name>
</gene>
<dbReference type="InterPro" id="IPR029063">
    <property type="entry name" value="SAM-dependent_MTases_sf"/>
</dbReference>
<sequence length="352" mass="39318">MTRISAIDLFCGVGGLSHGLIRAGIKVHAGVDLDPDCKWAYEKNNSASYIHADISTVSGKDLLRLWGDGAIKLLAGCAPCQPFSSYQKGKKAVDNNKWKLLDEFSRLVVETQPDLVTMENVPQLRDHEVFLNFRRTLKANGYHVWSEVVNCLDYGVPQKRQRLVLLASKFGEINLDEPTHANNYLTVRDAISHLPPLEAGQIDKKDPLHACANLTRINLERIKQSKQGGTWEDWDPSLIANCHKKESGKTYTSVYGRMSWNTPAPTMTTLCFGYGNGRFGHPVQNRAISLREAAIFQSFPETYEFLPHSEEVSFTRLGRMIGNAVPVRLGEVVGESFVKHIQNKLDGHSNGK</sequence>
<dbReference type="NCBIfam" id="TIGR00675">
    <property type="entry name" value="dcm"/>
    <property type="match status" value="1"/>
</dbReference>